<dbReference type="PANTHER" id="PTHR42987:SF4">
    <property type="entry name" value="PROTEASE SOHB-RELATED"/>
    <property type="match status" value="1"/>
</dbReference>
<evidence type="ECO:0000313" key="3">
    <source>
        <dbReference type="EMBL" id="MFC5508726.1"/>
    </source>
</evidence>
<evidence type="ECO:0000259" key="2">
    <source>
        <dbReference type="Pfam" id="PF01343"/>
    </source>
</evidence>
<dbReference type="InterPro" id="IPR002142">
    <property type="entry name" value="Peptidase_S49"/>
</dbReference>
<sequence length="404" mass="40978">MTGLDYLGSTAWAMPSADLQAMIAIANREGDLSPEALQAYRTASLQRAERAGVRDGVAIIGINGPLFRKANLFTSMSGATSYEQVRRDLQVALDDPSVTAILLDIDSPGGEVSGVGELANAIRAATATKPVHAYAGGLCASGALWVACAASRVTVDAAAMVGSVGVVMSMIDESAADERRGIKRVEIVSSQSPGKRPDPASDEGRARLQATVDSLAAVFVKAVAGFRGVSDATVISKFGGGGVLVGAQAVKVGLVDAIGSFEGALSALRDAPRQQRISAAVDRALSAARSAPVATAQPTAPVVDQDAIRASWKTIAEQRTSTAAGQHRGVAFIPSAPAPAPVSEASADEIAAGWAKARAKHETAAPATAEPGTPDAVAAAGWNAARAKHGFGPIGEGGTSHVDD</sequence>
<dbReference type="SUPFAM" id="SSF52096">
    <property type="entry name" value="ClpP/crotonase"/>
    <property type="match status" value="1"/>
</dbReference>
<organism evidence="3 4">
    <name type="scientific">Bosea massiliensis</name>
    <dbReference type="NCBI Taxonomy" id="151419"/>
    <lineage>
        <taxon>Bacteria</taxon>
        <taxon>Pseudomonadati</taxon>
        <taxon>Pseudomonadota</taxon>
        <taxon>Alphaproteobacteria</taxon>
        <taxon>Hyphomicrobiales</taxon>
        <taxon>Boseaceae</taxon>
        <taxon>Bosea</taxon>
    </lineage>
</organism>
<dbReference type="InterPro" id="IPR033855">
    <property type="entry name" value="Protein_C"/>
</dbReference>
<comment type="caution">
    <text evidence="3">The sequence shown here is derived from an EMBL/GenBank/DDBJ whole genome shotgun (WGS) entry which is preliminary data.</text>
</comment>
<accession>A0ABW0P7U2</accession>
<dbReference type="Pfam" id="PF01343">
    <property type="entry name" value="Peptidase_S49"/>
    <property type="match status" value="1"/>
</dbReference>
<name>A0ABW0P7U2_9HYPH</name>
<reference evidence="4" key="1">
    <citation type="journal article" date="2019" name="Int. J. Syst. Evol. Microbiol.">
        <title>The Global Catalogue of Microorganisms (GCM) 10K type strain sequencing project: providing services to taxonomists for standard genome sequencing and annotation.</title>
        <authorList>
            <consortium name="The Broad Institute Genomics Platform"/>
            <consortium name="The Broad Institute Genome Sequencing Center for Infectious Disease"/>
            <person name="Wu L."/>
            <person name="Ma J."/>
        </authorList>
    </citation>
    <scope>NUCLEOTIDE SEQUENCE [LARGE SCALE GENOMIC DNA]</scope>
    <source>
        <strain evidence="4">CCUG 43117</strain>
    </source>
</reference>
<dbReference type="InterPro" id="IPR029045">
    <property type="entry name" value="ClpP/crotonase-like_dom_sf"/>
</dbReference>
<evidence type="ECO:0000256" key="1">
    <source>
        <dbReference type="ARBA" id="ARBA00008683"/>
    </source>
</evidence>
<dbReference type="RefSeq" id="WP_377817898.1">
    <property type="nucleotide sequence ID" value="NZ_JBHSLU010000113.1"/>
</dbReference>
<dbReference type="CDD" id="cd07022">
    <property type="entry name" value="S49_Sppa_36K_type"/>
    <property type="match status" value="1"/>
</dbReference>
<dbReference type="Proteomes" id="UP001596060">
    <property type="component" value="Unassembled WGS sequence"/>
</dbReference>
<evidence type="ECO:0000313" key="4">
    <source>
        <dbReference type="Proteomes" id="UP001596060"/>
    </source>
</evidence>
<comment type="similarity">
    <text evidence="1">Belongs to the peptidase S49 family.</text>
</comment>
<dbReference type="PANTHER" id="PTHR42987">
    <property type="entry name" value="PEPTIDASE S49"/>
    <property type="match status" value="1"/>
</dbReference>
<dbReference type="EMBL" id="JBHSLU010000113">
    <property type="protein sequence ID" value="MFC5508726.1"/>
    <property type="molecule type" value="Genomic_DNA"/>
</dbReference>
<keyword evidence="4" id="KW-1185">Reference proteome</keyword>
<gene>
    <name evidence="3" type="ORF">ACFPN9_26170</name>
</gene>
<protein>
    <submittedName>
        <fullName evidence="3">S49 family peptidase</fullName>
    </submittedName>
</protein>
<proteinExistence type="inferred from homology"/>
<dbReference type="Gene3D" id="3.90.226.10">
    <property type="entry name" value="2-enoyl-CoA Hydratase, Chain A, domain 1"/>
    <property type="match status" value="1"/>
</dbReference>
<feature type="domain" description="Peptidase S49" evidence="2">
    <location>
        <begin position="126"/>
        <end position="270"/>
    </location>
</feature>